<dbReference type="Proteomes" id="UP000276133">
    <property type="component" value="Unassembled WGS sequence"/>
</dbReference>
<proteinExistence type="predicted"/>
<dbReference type="EMBL" id="REGN01006831">
    <property type="protein sequence ID" value="RNA08172.1"/>
    <property type="molecule type" value="Genomic_DNA"/>
</dbReference>
<accession>A0A3M7QAD0</accession>
<evidence type="ECO:0000313" key="2">
    <source>
        <dbReference type="Proteomes" id="UP000276133"/>
    </source>
</evidence>
<dbReference type="OrthoDB" id="10059746at2759"/>
<gene>
    <name evidence="1" type="ORF">BpHYR1_021966</name>
</gene>
<reference evidence="1 2" key="1">
    <citation type="journal article" date="2018" name="Sci. Rep.">
        <title>Genomic signatures of local adaptation to the degree of environmental predictability in rotifers.</title>
        <authorList>
            <person name="Franch-Gras L."/>
            <person name="Hahn C."/>
            <person name="Garcia-Roger E.M."/>
            <person name="Carmona M.J."/>
            <person name="Serra M."/>
            <person name="Gomez A."/>
        </authorList>
    </citation>
    <scope>NUCLEOTIDE SEQUENCE [LARGE SCALE GENOMIC DNA]</scope>
    <source>
        <strain evidence="1">HYR1</strain>
    </source>
</reference>
<organism evidence="1 2">
    <name type="scientific">Brachionus plicatilis</name>
    <name type="common">Marine rotifer</name>
    <name type="synonym">Brachionus muelleri</name>
    <dbReference type="NCBI Taxonomy" id="10195"/>
    <lineage>
        <taxon>Eukaryota</taxon>
        <taxon>Metazoa</taxon>
        <taxon>Spiralia</taxon>
        <taxon>Gnathifera</taxon>
        <taxon>Rotifera</taxon>
        <taxon>Eurotatoria</taxon>
        <taxon>Monogononta</taxon>
        <taxon>Pseudotrocha</taxon>
        <taxon>Ploima</taxon>
        <taxon>Brachionidae</taxon>
        <taxon>Brachionus</taxon>
    </lineage>
</organism>
<keyword evidence="2" id="KW-1185">Reference proteome</keyword>
<dbReference type="AlphaFoldDB" id="A0A3M7QAD0"/>
<protein>
    <submittedName>
        <fullName evidence="1">Uncharacterized protein</fullName>
    </submittedName>
</protein>
<sequence>MQQNWEQKGVVKPIVGAKKSIDQDDIAESAPKLTRYELNAIKIADIGVNFSENLNKCAEKILSQQIHKLGEAKVGDTVQVPIPDK</sequence>
<evidence type="ECO:0000313" key="1">
    <source>
        <dbReference type="EMBL" id="RNA08172.1"/>
    </source>
</evidence>
<comment type="caution">
    <text evidence="1">The sequence shown here is derived from an EMBL/GenBank/DDBJ whole genome shotgun (WGS) entry which is preliminary data.</text>
</comment>
<name>A0A3M7QAD0_BRAPC</name>